<keyword evidence="2" id="KW-1133">Transmembrane helix</keyword>
<name>Q2H1K3_CHAGB</name>
<evidence type="ECO:0000256" key="2">
    <source>
        <dbReference type="SAM" id="Phobius"/>
    </source>
</evidence>
<feature type="compositionally biased region" description="Polar residues" evidence="1">
    <location>
        <begin position="74"/>
        <end position="91"/>
    </location>
</feature>
<dbReference type="GeneID" id="4392124"/>
<proteinExistence type="predicted"/>
<keyword evidence="2" id="KW-0472">Membrane</keyword>
<feature type="compositionally biased region" description="Low complexity" evidence="1">
    <location>
        <begin position="179"/>
        <end position="191"/>
    </location>
</feature>
<evidence type="ECO:0000256" key="1">
    <source>
        <dbReference type="SAM" id="MobiDB-lite"/>
    </source>
</evidence>
<evidence type="ECO:0000313" key="4">
    <source>
        <dbReference type="Proteomes" id="UP000001056"/>
    </source>
</evidence>
<gene>
    <name evidence="3" type="ORF">CHGG_04343</name>
</gene>
<feature type="region of interest" description="Disordered" evidence="1">
    <location>
        <begin position="179"/>
        <end position="206"/>
    </location>
</feature>
<reference evidence="4" key="1">
    <citation type="journal article" date="2015" name="Genome Announc.">
        <title>Draft genome sequence of the cellulolytic fungus Chaetomium globosum.</title>
        <authorList>
            <person name="Cuomo C.A."/>
            <person name="Untereiner W.A."/>
            <person name="Ma L.-J."/>
            <person name="Grabherr M."/>
            <person name="Birren B.W."/>
        </authorList>
    </citation>
    <scope>NUCLEOTIDE SEQUENCE [LARGE SCALE GENOMIC DNA]</scope>
    <source>
        <strain evidence="4">ATCC 6205 / CBS 148.51 / DSM 1962 / NBRC 6347 / NRRL 1970</strain>
    </source>
</reference>
<dbReference type="HOGENOM" id="CLU_1004725_0_0_1"/>
<feature type="compositionally biased region" description="Basic residues" evidence="1">
    <location>
        <begin position="192"/>
        <end position="204"/>
    </location>
</feature>
<accession>Q2H1K3</accession>
<protein>
    <submittedName>
        <fullName evidence="3">Uncharacterized protein</fullName>
    </submittedName>
</protein>
<feature type="transmembrane region" description="Helical" evidence="2">
    <location>
        <begin position="113"/>
        <end position="132"/>
    </location>
</feature>
<dbReference type="VEuPathDB" id="FungiDB:CHGG_04343"/>
<dbReference type="AlphaFoldDB" id="Q2H1K3"/>
<sequence>MERYYENYFEDDWPIPSQFDVAAFSSGLKAKCRESYERRTGIEYEEGSYNECDFGNLYTAQPAKRANEAAGTANTAFIGSSPPTNQFSPSKLTIKPSGPSSGPFLPGGGMTSLLSPSIHILALLLATAIALYNHRELARYILYWLARAAGIDLAAWPSTIHLLPTALRDITPNLPHATTTTTPTITTTTTSHHPHHQSHPHHHPPPPLLLLDHSPTRSASKKGLTAPALTALQACYLLTLLLLICICPTGVAEVVISSTWSGLVWPGDAEGPGCPLG</sequence>
<organism evidence="3 4">
    <name type="scientific">Chaetomium globosum (strain ATCC 6205 / CBS 148.51 / DSM 1962 / NBRC 6347 / NRRL 1970)</name>
    <name type="common">Soil fungus</name>
    <dbReference type="NCBI Taxonomy" id="306901"/>
    <lineage>
        <taxon>Eukaryota</taxon>
        <taxon>Fungi</taxon>
        <taxon>Dikarya</taxon>
        <taxon>Ascomycota</taxon>
        <taxon>Pezizomycotina</taxon>
        <taxon>Sordariomycetes</taxon>
        <taxon>Sordariomycetidae</taxon>
        <taxon>Sordariales</taxon>
        <taxon>Chaetomiaceae</taxon>
        <taxon>Chaetomium</taxon>
    </lineage>
</organism>
<feature type="region of interest" description="Disordered" evidence="1">
    <location>
        <begin position="74"/>
        <end position="93"/>
    </location>
</feature>
<keyword evidence="4" id="KW-1185">Reference proteome</keyword>
<dbReference type="EMBL" id="CH408032">
    <property type="protein sequence ID" value="EAQ87724.1"/>
    <property type="molecule type" value="Genomic_DNA"/>
</dbReference>
<keyword evidence="2" id="KW-0812">Transmembrane</keyword>
<dbReference type="Proteomes" id="UP000001056">
    <property type="component" value="Unassembled WGS sequence"/>
</dbReference>
<evidence type="ECO:0000313" key="3">
    <source>
        <dbReference type="EMBL" id="EAQ87724.1"/>
    </source>
</evidence>
<dbReference type="OrthoDB" id="10400169at2759"/>
<dbReference type="InParanoid" id="Q2H1K3"/>
<dbReference type="RefSeq" id="XP_001223557.1">
    <property type="nucleotide sequence ID" value="XM_001223556.1"/>
</dbReference>